<dbReference type="FunFam" id="3.30.160.60:FF:000135">
    <property type="entry name" value="Zinc finger protein 358"/>
    <property type="match status" value="1"/>
</dbReference>
<dbReference type="PROSITE" id="PS00028">
    <property type="entry name" value="ZINC_FINGER_C2H2_1"/>
    <property type="match status" value="1"/>
</dbReference>
<dbReference type="Gene3D" id="3.30.160.60">
    <property type="entry name" value="Classic Zinc Finger"/>
    <property type="match status" value="3"/>
</dbReference>
<evidence type="ECO:0000256" key="5">
    <source>
        <dbReference type="ARBA" id="ARBA00022771"/>
    </source>
</evidence>
<reference evidence="10" key="1">
    <citation type="submission" date="2019-09" db="EMBL/GenBank/DDBJ databases">
        <title>Bird 10,000 Genomes (B10K) Project - Family phase.</title>
        <authorList>
            <person name="Zhang G."/>
        </authorList>
    </citation>
    <scope>NUCLEOTIDE SEQUENCE</scope>
    <source>
        <strain evidence="10">B10K-DU-002-48</strain>
        <tissue evidence="10">Muscle</tissue>
    </source>
</reference>
<evidence type="ECO:0000256" key="6">
    <source>
        <dbReference type="ARBA" id="ARBA00022833"/>
    </source>
</evidence>
<dbReference type="Proteomes" id="UP000632118">
    <property type="component" value="Unassembled WGS sequence"/>
</dbReference>
<dbReference type="GO" id="GO:0005634">
    <property type="term" value="C:nucleus"/>
    <property type="evidence" value="ECO:0007669"/>
    <property type="project" value="UniProtKB-SubCell"/>
</dbReference>
<evidence type="ECO:0000256" key="2">
    <source>
        <dbReference type="ARBA" id="ARBA00006991"/>
    </source>
</evidence>
<organism evidence="10 11">
    <name type="scientific">Fregata magnificens</name>
    <name type="common">Magnificent frigatebird</name>
    <dbReference type="NCBI Taxonomy" id="37042"/>
    <lineage>
        <taxon>Eukaryota</taxon>
        <taxon>Metazoa</taxon>
        <taxon>Chordata</taxon>
        <taxon>Craniata</taxon>
        <taxon>Vertebrata</taxon>
        <taxon>Euteleostomi</taxon>
        <taxon>Archelosauria</taxon>
        <taxon>Archosauria</taxon>
        <taxon>Dinosauria</taxon>
        <taxon>Saurischia</taxon>
        <taxon>Theropoda</taxon>
        <taxon>Coelurosauria</taxon>
        <taxon>Aves</taxon>
        <taxon>Neognathae</taxon>
        <taxon>Neoaves</taxon>
        <taxon>Aequornithes</taxon>
        <taxon>Suliformes</taxon>
        <taxon>Fregatidae</taxon>
        <taxon>Fregata</taxon>
    </lineage>
</organism>
<comment type="similarity">
    <text evidence="2">Belongs to the krueppel C2H2-type zinc-finger protein family.</text>
</comment>
<evidence type="ECO:0000256" key="1">
    <source>
        <dbReference type="ARBA" id="ARBA00004123"/>
    </source>
</evidence>
<dbReference type="PANTHER" id="PTHR23226">
    <property type="entry name" value="ZINC FINGER AND SCAN DOMAIN-CONTAINING"/>
    <property type="match status" value="1"/>
</dbReference>
<evidence type="ECO:0000313" key="10">
    <source>
        <dbReference type="EMBL" id="NWH54943.1"/>
    </source>
</evidence>
<keyword evidence="6" id="KW-0862">Zinc</keyword>
<dbReference type="InterPro" id="IPR013087">
    <property type="entry name" value="Znf_C2H2_type"/>
</dbReference>
<feature type="non-terminal residue" evidence="10">
    <location>
        <position position="75"/>
    </location>
</feature>
<dbReference type="PROSITE" id="PS50157">
    <property type="entry name" value="ZINC_FINGER_C2H2_2"/>
    <property type="match status" value="2"/>
</dbReference>
<gene>
    <name evidence="10" type="primary">Znf774</name>
    <name evidence="10" type="ORF">FREMAG_R01558</name>
</gene>
<keyword evidence="5 8" id="KW-0863">Zinc-finger</keyword>
<dbReference type="GO" id="GO:0008270">
    <property type="term" value="F:zinc ion binding"/>
    <property type="evidence" value="ECO:0007669"/>
    <property type="project" value="UniProtKB-KW"/>
</dbReference>
<evidence type="ECO:0000313" key="11">
    <source>
        <dbReference type="Proteomes" id="UP000632118"/>
    </source>
</evidence>
<dbReference type="OrthoDB" id="427030at2759"/>
<sequence>HIGERPYRCPNCGKGFTTSSKLIKHQQTHMEQAPYKFSLCRKSYKELSHGSNLMSHQRIHHGKRPYRCPNCGKGF</sequence>
<proteinExistence type="inferred from homology"/>
<dbReference type="Pfam" id="PF00096">
    <property type="entry name" value="zf-C2H2"/>
    <property type="match status" value="1"/>
</dbReference>
<keyword evidence="7" id="KW-0539">Nucleus</keyword>
<feature type="domain" description="C2H2-type" evidence="9">
    <location>
        <begin position="38"/>
        <end position="65"/>
    </location>
</feature>
<feature type="domain" description="C2H2-type" evidence="9">
    <location>
        <begin position="7"/>
        <end position="34"/>
    </location>
</feature>
<evidence type="ECO:0000256" key="8">
    <source>
        <dbReference type="PROSITE-ProRule" id="PRU00042"/>
    </source>
</evidence>
<keyword evidence="3" id="KW-0479">Metal-binding</keyword>
<dbReference type="EMBL" id="WAAD01040898">
    <property type="protein sequence ID" value="NWH54943.1"/>
    <property type="molecule type" value="Genomic_DNA"/>
</dbReference>
<dbReference type="GO" id="GO:0000981">
    <property type="term" value="F:DNA-binding transcription factor activity, RNA polymerase II-specific"/>
    <property type="evidence" value="ECO:0007669"/>
    <property type="project" value="TreeGrafter"/>
</dbReference>
<dbReference type="SMART" id="SM00355">
    <property type="entry name" value="ZnF_C2H2"/>
    <property type="match status" value="1"/>
</dbReference>
<dbReference type="PANTHER" id="PTHR23226:SF416">
    <property type="entry name" value="FI01424P"/>
    <property type="match status" value="1"/>
</dbReference>
<keyword evidence="4" id="KW-0677">Repeat</keyword>
<comment type="caution">
    <text evidence="10">The sequence shown here is derived from an EMBL/GenBank/DDBJ whole genome shotgun (WGS) entry which is preliminary data.</text>
</comment>
<dbReference type="InterPro" id="IPR036236">
    <property type="entry name" value="Znf_C2H2_sf"/>
</dbReference>
<evidence type="ECO:0000256" key="7">
    <source>
        <dbReference type="ARBA" id="ARBA00023242"/>
    </source>
</evidence>
<feature type="non-terminal residue" evidence="10">
    <location>
        <position position="1"/>
    </location>
</feature>
<keyword evidence="11" id="KW-1185">Reference proteome</keyword>
<dbReference type="SUPFAM" id="SSF57667">
    <property type="entry name" value="beta-beta-alpha zinc fingers"/>
    <property type="match status" value="2"/>
</dbReference>
<comment type="subcellular location">
    <subcellularLocation>
        <location evidence="1">Nucleus</location>
    </subcellularLocation>
</comment>
<dbReference type="AlphaFoldDB" id="A0A850WFW2"/>
<evidence type="ECO:0000256" key="4">
    <source>
        <dbReference type="ARBA" id="ARBA00022737"/>
    </source>
</evidence>
<name>A0A850WFW2_FREMA</name>
<evidence type="ECO:0000256" key="3">
    <source>
        <dbReference type="ARBA" id="ARBA00022723"/>
    </source>
</evidence>
<accession>A0A850WFW2</accession>
<evidence type="ECO:0000259" key="9">
    <source>
        <dbReference type="PROSITE" id="PS50157"/>
    </source>
</evidence>
<dbReference type="GO" id="GO:0000978">
    <property type="term" value="F:RNA polymerase II cis-regulatory region sequence-specific DNA binding"/>
    <property type="evidence" value="ECO:0007669"/>
    <property type="project" value="TreeGrafter"/>
</dbReference>
<protein>
    <submittedName>
        <fullName evidence="10">ZN774 protein</fullName>
    </submittedName>
</protein>